<accession>A0A8I6YQ11</accession>
<protein>
    <recommendedName>
        <fullName evidence="7">Catabolite repression protein creC</fullName>
    </recommendedName>
</protein>
<evidence type="ECO:0008006" key="7">
    <source>
        <dbReference type="Google" id="ProtNLM"/>
    </source>
</evidence>
<dbReference type="Gramene" id="HORVU.MOREX.r3.5HG0455150.1">
    <property type="protein sequence ID" value="HORVU.MOREX.r3.5HG0455150.1"/>
    <property type="gene ID" value="HORVU.MOREX.r3.5HG0455150"/>
</dbReference>
<dbReference type="InterPro" id="IPR051362">
    <property type="entry name" value="WD_repeat_creC_regulators"/>
</dbReference>
<dbReference type="RefSeq" id="XP_044946075.1">
    <property type="nucleotide sequence ID" value="XM_045090140.1"/>
</dbReference>
<keyword evidence="2" id="KW-0677">Repeat</keyword>
<keyword evidence="6" id="KW-1185">Reference proteome</keyword>
<dbReference type="Pfam" id="PF00400">
    <property type="entry name" value="WD40"/>
    <property type="match status" value="2"/>
</dbReference>
<dbReference type="InterPro" id="IPR036322">
    <property type="entry name" value="WD40_repeat_dom_sf"/>
</dbReference>
<evidence type="ECO:0000256" key="2">
    <source>
        <dbReference type="ARBA" id="ARBA00022737"/>
    </source>
</evidence>
<feature type="region of interest" description="Disordered" evidence="4">
    <location>
        <begin position="217"/>
        <end position="236"/>
    </location>
</feature>
<dbReference type="SUPFAM" id="SSF50978">
    <property type="entry name" value="WD40 repeat-like"/>
    <property type="match status" value="1"/>
</dbReference>
<feature type="compositionally biased region" description="Low complexity" evidence="4">
    <location>
        <begin position="548"/>
        <end position="566"/>
    </location>
</feature>
<dbReference type="AlphaFoldDB" id="A0A8I6YQ11"/>
<dbReference type="Gene3D" id="2.130.10.10">
    <property type="entry name" value="YVTN repeat-like/Quinoprotein amine dehydrogenase"/>
    <property type="match status" value="1"/>
</dbReference>
<dbReference type="EnsemblPlants" id="HORVU.MOREX.r3.5HG0455150.1">
    <property type="protein sequence ID" value="HORVU.MOREX.r3.5HG0455150.1"/>
    <property type="gene ID" value="HORVU.MOREX.r3.5HG0455150"/>
</dbReference>
<dbReference type="InterPro" id="IPR015943">
    <property type="entry name" value="WD40/YVTN_repeat-like_dom_sf"/>
</dbReference>
<feature type="repeat" description="WD" evidence="3">
    <location>
        <begin position="309"/>
        <end position="343"/>
    </location>
</feature>
<name>A0A8I6YQ11_HORVV</name>
<feature type="compositionally biased region" description="Low complexity" evidence="4">
    <location>
        <begin position="73"/>
        <end position="91"/>
    </location>
</feature>
<evidence type="ECO:0000313" key="5">
    <source>
        <dbReference type="EnsemblPlants" id="HORVU.MOREX.r3.5HG0455150.1"/>
    </source>
</evidence>
<proteinExistence type="predicted"/>
<evidence type="ECO:0000256" key="1">
    <source>
        <dbReference type="ARBA" id="ARBA00022574"/>
    </source>
</evidence>
<evidence type="ECO:0000256" key="3">
    <source>
        <dbReference type="PROSITE-ProRule" id="PRU00221"/>
    </source>
</evidence>
<keyword evidence="1 3" id="KW-0853">WD repeat</keyword>
<evidence type="ECO:0000313" key="6">
    <source>
        <dbReference type="Proteomes" id="UP000011116"/>
    </source>
</evidence>
<dbReference type="SMR" id="A0A8I6YQ11"/>
<dbReference type="OrthoDB" id="3367at2759"/>
<feature type="region of interest" description="Disordered" evidence="4">
    <location>
        <begin position="545"/>
        <end position="566"/>
    </location>
</feature>
<dbReference type="PROSITE" id="PS50082">
    <property type="entry name" value="WD_REPEATS_2"/>
    <property type="match status" value="2"/>
</dbReference>
<dbReference type="PANTHER" id="PTHR14107:SF16">
    <property type="entry name" value="AT02583P"/>
    <property type="match status" value="1"/>
</dbReference>
<evidence type="ECO:0000256" key="4">
    <source>
        <dbReference type="SAM" id="MobiDB-lite"/>
    </source>
</evidence>
<feature type="region of interest" description="Disordered" evidence="4">
    <location>
        <begin position="71"/>
        <end position="91"/>
    </location>
</feature>
<dbReference type="Proteomes" id="UP000011116">
    <property type="component" value="Chromosome 5H"/>
</dbReference>
<dbReference type="PANTHER" id="PTHR14107">
    <property type="entry name" value="WD REPEAT PROTEIN"/>
    <property type="match status" value="1"/>
</dbReference>
<feature type="repeat" description="WD" evidence="3">
    <location>
        <begin position="344"/>
        <end position="385"/>
    </location>
</feature>
<dbReference type="KEGG" id="hvg:123395196"/>
<reference evidence="5" key="2">
    <citation type="submission" date="2020-10" db="EMBL/GenBank/DDBJ databases">
        <authorList>
            <person name="Scholz U."/>
            <person name="Mascher M."/>
            <person name="Fiebig A."/>
        </authorList>
    </citation>
    <scope>NUCLEOTIDE SEQUENCE [LARGE SCALE GENOMIC DNA]</scope>
    <source>
        <strain evidence="5">cv. Morex</strain>
    </source>
</reference>
<sequence>MAATSYSSSSSAAGAGGGAAAATAAGLKTYFKTPEGRHKLQYEKAHSATILHYNHGGKTVSQLTVAYLKERSTGQGSTPSTPSSSSGMRSAAARLLGTGNGSRALSFVGGNGASRAVSGSSRVGGTLGTSTSLGGSQAVANYDGKGAYIIYNSADTLFISDLNSQDKDPLKSIHFSNSNPLCHAFDSEAKEGHDLIIGMGSGDVYSMSLRQQLQEPGRKPVAAQHYNKGDKDGASISSRCTSIAWVPECEGIFVVSHSDGNLYVYDKSRDGNIECTFPAIKDPAQLVVSHAKSSKSNPIARWHVCHGSINAISFSPDGAYLATVGRDGYLRVFDFSKEQLIFGGKSYYGALLCCTWSSDGKYLLTGGEDDLVQVWSMDDRKTVAWGEGHNSWVSGVAFDPYWSPPNSDGTGENAVYRFGSVGQDTQLLLWDLAMDEIVVPLRHPSGGSPTFSSGSPSAHWDSACPPTGILQPSPRMRDVPKLSPLVAHRVHADPLSGVVFSTESVVTICREGLIKIWARPAHTENNQQSNSSELVLCNTVSKDRAITSSSKASGSSFKQPSSPGLT</sequence>
<gene>
    <name evidence="5" type="primary">LOC123395196</name>
</gene>
<dbReference type="GeneID" id="123395196"/>
<dbReference type="InterPro" id="IPR001680">
    <property type="entry name" value="WD40_rpt"/>
</dbReference>
<reference evidence="6" key="1">
    <citation type="journal article" date="2012" name="Nature">
        <title>A physical, genetic and functional sequence assembly of the barley genome.</title>
        <authorList>
            <consortium name="The International Barley Genome Sequencing Consortium"/>
            <person name="Mayer K.F."/>
            <person name="Waugh R."/>
            <person name="Brown J.W."/>
            <person name="Schulman A."/>
            <person name="Langridge P."/>
            <person name="Platzer M."/>
            <person name="Fincher G.B."/>
            <person name="Muehlbauer G.J."/>
            <person name="Sato K."/>
            <person name="Close T.J."/>
            <person name="Wise R.P."/>
            <person name="Stein N."/>
        </authorList>
    </citation>
    <scope>NUCLEOTIDE SEQUENCE [LARGE SCALE GENOMIC DNA]</scope>
    <source>
        <strain evidence="6">cv. Morex</strain>
    </source>
</reference>
<dbReference type="SMART" id="SM00320">
    <property type="entry name" value="WD40"/>
    <property type="match status" value="5"/>
</dbReference>
<organism evidence="5 6">
    <name type="scientific">Hordeum vulgare subsp. vulgare</name>
    <name type="common">Domesticated barley</name>
    <dbReference type="NCBI Taxonomy" id="112509"/>
    <lineage>
        <taxon>Eukaryota</taxon>
        <taxon>Viridiplantae</taxon>
        <taxon>Streptophyta</taxon>
        <taxon>Embryophyta</taxon>
        <taxon>Tracheophyta</taxon>
        <taxon>Spermatophyta</taxon>
        <taxon>Magnoliopsida</taxon>
        <taxon>Liliopsida</taxon>
        <taxon>Poales</taxon>
        <taxon>Poaceae</taxon>
        <taxon>BOP clade</taxon>
        <taxon>Pooideae</taxon>
        <taxon>Triticodae</taxon>
        <taxon>Triticeae</taxon>
        <taxon>Hordeinae</taxon>
        <taxon>Hordeum</taxon>
    </lineage>
</organism>
<reference evidence="5" key="3">
    <citation type="submission" date="2022-01" db="UniProtKB">
        <authorList>
            <consortium name="EnsemblPlants"/>
        </authorList>
    </citation>
    <scope>IDENTIFICATION</scope>
    <source>
        <strain evidence="5">subsp. vulgare</strain>
    </source>
</reference>